<organism evidence="3 4">
    <name type="scientific">Dyadobacter luticola</name>
    <dbReference type="NCBI Taxonomy" id="1979387"/>
    <lineage>
        <taxon>Bacteria</taxon>
        <taxon>Pseudomonadati</taxon>
        <taxon>Bacteroidota</taxon>
        <taxon>Cytophagia</taxon>
        <taxon>Cytophagales</taxon>
        <taxon>Spirosomataceae</taxon>
        <taxon>Dyadobacter</taxon>
    </lineage>
</organism>
<gene>
    <name evidence="3" type="ORF">FEN17_12410</name>
</gene>
<evidence type="ECO:0000313" key="3">
    <source>
        <dbReference type="EMBL" id="TLV00298.1"/>
    </source>
</evidence>
<dbReference type="Pfam" id="PF00072">
    <property type="entry name" value="Response_reg"/>
    <property type="match status" value="1"/>
</dbReference>
<dbReference type="Gene3D" id="3.40.50.2300">
    <property type="match status" value="1"/>
</dbReference>
<evidence type="ECO:0000256" key="1">
    <source>
        <dbReference type="PROSITE-ProRule" id="PRU00169"/>
    </source>
</evidence>
<reference evidence="3 4" key="1">
    <citation type="submission" date="2019-05" db="EMBL/GenBank/DDBJ databases">
        <authorList>
            <person name="Qu J.-H."/>
        </authorList>
    </citation>
    <scope>NUCLEOTIDE SEQUENCE [LARGE SCALE GENOMIC DNA]</scope>
    <source>
        <strain evidence="3 4">T17</strain>
    </source>
</reference>
<dbReference type="PANTHER" id="PTHR44520">
    <property type="entry name" value="RESPONSE REGULATOR RCP1-RELATED"/>
    <property type="match status" value="1"/>
</dbReference>
<dbReference type="Proteomes" id="UP000306402">
    <property type="component" value="Unassembled WGS sequence"/>
</dbReference>
<dbReference type="SUPFAM" id="SSF52172">
    <property type="entry name" value="CheY-like"/>
    <property type="match status" value="1"/>
</dbReference>
<dbReference type="OrthoDB" id="958614at2"/>
<dbReference type="RefSeq" id="WP_138365678.1">
    <property type="nucleotide sequence ID" value="NZ_VCEJ01000004.1"/>
</dbReference>
<dbReference type="AlphaFoldDB" id="A0A5R9KVV2"/>
<feature type="domain" description="Response regulatory" evidence="2">
    <location>
        <begin position="6"/>
        <end position="128"/>
    </location>
</feature>
<name>A0A5R9KVV2_9BACT</name>
<dbReference type="PROSITE" id="PS50110">
    <property type="entry name" value="RESPONSE_REGULATORY"/>
    <property type="match status" value="1"/>
</dbReference>
<evidence type="ECO:0000313" key="4">
    <source>
        <dbReference type="Proteomes" id="UP000306402"/>
    </source>
</evidence>
<comment type="caution">
    <text evidence="3">The sequence shown here is derived from an EMBL/GenBank/DDBJ whole genome shotgun (WGS) entry which is preliminary data.</text>
</comment>
<accession>A0A5R9KVV2</accession>
<sequence>MNRNGSIIIIEDDLEDQSLMEQAFVELGYTNKRIYFDDGPSAIHYLQGDIPAPFLILSDINLPVMDGIELKRKLKGDAKTNLLTIPYLYFTTGLNQNIVLGAYNALAQGYFVKPVAYSELVETIRVIVEYWKRCVSPNNFLK</sequence>
<dbReference type="InterPro" id="IPR052893">
    <property type="entry name" value="TCS_response_regulator"/>
</dbReference>
<dbReference type="EMBL" id="VCEJ01000004">
    <property type="protein sequence ID" value="TLV00298.1"/>
    <property type="molecule type" value="Genomic_DNA"/>
</dbReference>
<keyword evidence="4" id="KW-1185">Reference proteome</keyword>
<feature type="modified residue" description="4-aspartylphosphate" evidence="1">
    <location>
        <position position="59"/>
    </location>
</feature>
<proteinExistence type="predicted"/>
<evidence type="ECO:0000259" key="2">
    <source>
        <dbReference type="PROSITE" id="PS50110"/>
    </source>
</evidence>
<dbReference type="SMART" id="SM00448">
    <property type="entry name" value="REC"/>
    <property type="match status" value="1"/>
</dbReference>
<protein>
    <submittedName>
        <fullName evidence="3">Response regulator</fullName>
    </submittedName>
</protein>
<dbReference type="InterPro" id="IPR011006">
    <property type="entry name" value="CheY-like_superfamily"/>
</dbReference>
<keyword evidence="1" id="KW-0597">Phosphoprotein</keyword>
<dbReference type="PANTHER" id="PTHR44520:SF2">
    <property type="entry name" value="RESPONSE REGULATOR RCP1"/>
    <property type="match status" value="1"/>
</dbReference>
<dbReference type="GO" id="GO:0000160">
    <property type="term" value="P:phosphorelay signal transduction system"/>
    <property type="evidence" value="ECO:0007669"/>
    <property type="project" value="InterPro"/>
</dbReference>
<dbReference type="InterPro" id="IPR001789">
    <property type="entry name" value="Sig_transdc_resp-reg_receiver"/>
</dbReference>